<dbReference type="Proteomes" id="UP000759537">
    <property type="component" value="Unassembled WGS sequence"/>
</dbReference>
<accession>A0A9P5TCI9</accession>
<dbReference type="EMBL" id="WHVB01000003">
    <property type="protein sequence ID" value="KAF8485204.1"/>
    <property type="molecule type" value="Genomic_DNA"/>
</dbReference>
<evidence type="ECO:0000256" key="1">
    <source>
        <dbReference type="SAM" id="MobiDB-lite"/>
    </source>
</evidence>
<keyword evidence="3" id="KW-1185">Reference proteome</keyword>
<evidence type="ECO:0000313" key="2">
    <source>
        <dbReference type="EMBL" id="KAF8485204.1"/>
    </source>
</evidence>
<gene>
    <name evidence="2" type="ORF">DFH94DRAFT_842849</name>
</gene>
<feature type="region of interest" description="Disordered" evidence="1">
    <location>
        <begin position="288"/>
        <end position="320"/>
    </location>
</feature>
<comment type="caution">
    <text evidence="2">The sequence shown here is derived from an EMBL/GenBank/DDBJ whole genome shotgun (WGS) entry which is preliminary data.</text>
</comment>
<dbReference type="AlphaFoldDB" id="A0A9P5TCI9"/>
<dbReference type="OrthoDB" id="3258371at2759"/>
<reference evidence="2" key="1">
    <citation type="submission" date="2019-10" db="EMBL/GenBank/DDBJ databases">
        <authorList>
            <consortium name="DOE Joint Genome Institute"/>
            <person name="Kuo A."/>
            <person name="Miyauchi S."/>
            <person name="Kiss E."/>
            <person name="Drula E."/>
            <person name="Kohler A."/>
            <person name="Sanchez-Garcia M."/>
            <person name="Andreopoulos B."/>
            <person name="Barry K.W."/>
            <person name="Bonito G."/>
            <person name="Buee M."/>
            <person name="Carver A."/>
            <person name="Chen C."/>
            <person name="Cichocki N."/>
            <person name="Clum A."/>
            <person name="Culley D."/>
            <person name="Crous P.W."/>
            <person name="Fauchery L."/>
            <person name="Girlanda M."/>
            <person name="Hayes R."/>
            <person name="Keri Z."/>
            <person name="LaButti K."/>
            <person name="Lipzen A."/>
            <person name="Lombard V."/>
            <person name="Magnuson J."/>
            <person name="Maillard F."/>
            <person name="Morin E."/>
            <person name="Murat C."/>
            <person name="Nolan M."/>
            <person name="Ohm R."/>
            <person name="Pangilinan J."/>
            <person name="Pereira M."/>
            <person name="Perotto S."/>
            <person name="Peter M."/>
            <person name="Riley R."/>
            <person name="Sitrit Y."/>
            <person name="Stielow B."/>
            <person name="Szollosi G."/>
            <person name="Zifcakova L."/>
            <person name="Stursova M."/>
            <person name="Spatafora J.W."/>
            <person name="Tedersoo L."/>
            <person name="Vaario L.-M."/>
            <person name="Yamada A."/>
            <person name="Yan M."/>
            <person name="Wang P."/>
            <person name="Xu J."/>
            <person name="Bruns T."/>
            <person name="Baldrian P."/>
            <person name="Vilgalys R."/>
            <person name="Henrissat B."/>
            <person name="Grigoriev I.V."/>
            <person name="Hibbett D."/>
            <person name="Nagy L.G."/>
            <person name="Martin F.M."/>
        </authorList>
    </citation>
    <scope>NUCLEOTIDE SEQUENCE</scope>
    <source>
        <strain evidence="2">Prilba</strain>
    </source>
</reference>
<proteinExistence type="predicted"/>
<sequence>MSSFLLSGFFGLTSGIRQRSDTPRADGKVSSIFHMYYNTTILCGPHTSLPAQLRKYSPPGEDPLPDDTVAYIVAKAHVPAMNVGGPVLLDVVHIAPLFGDPASEGYDSRLPDFDYPLVVALGTVTGPQEGPPGGIVTFPITVSEFVRGGSKESTFTCQQDKGTAHWRNFPAPSQGTPLLIEGLCSDVTPCGLIMGPSRSTIVDTASHHRATDEEAMQIRASGAWWKSRCKQHCEHQQQPAECNSIIISVAPCGSTQPSQPQAGPSLRALTVLSVLDLDHSERIIVRVPPSQPSQLQEMGQSTISESAPSTRSKGKRRADT</sequence>
<protein>
    <submittedName>
        <fullName evidence="2">Uncharacterized protein</fullName>
    </submittedName>
</protein>
<reference evidence="2" key="2">
    <citation type="journal article" date="2020" name="Nat. Commun.">
        <title>Large-scale genome sequencing of mycorrhizal fungi provides insights into the early evolution of symbiotic traits.</title>
        <authorList>
            <person name="Miyauchi S."/>
            <person name="Kiss E."/>
            <person name="Kuo A."/>
            <person name="Drula E."/>
            <person name="Kohler A."/>
            <person name="Sanchez-Garcia M."/>
            <person name="Morin E."/>
            <person name="Andreopoulos B."/>
            <person name="Barry K.W."/>
            <person name="Bonito G."/>
            <person name="Buee M."/>
            <person name="Carver A."/>
            <person name="Chen C."/>
            <person name="Cichocki N."/>
            <person name="Clum A."/>
            <person name="Culley D."/>
            <person name="Crous P.W."/>
            <person name="Fauchery L."/>
            <person name="Girlanda M."/>
            <person name="Hayes R.D."/>
            <person name="Keri Z."/>
            <person name="LaButti K."/>
            <person name="Lipzen A."/>
            <person name="Lombard V."/>
            <person name="Magnuson J."/>
            <person name="Maillard F."/>
            <person name="Murat C."/>
            <person name="Nolan M."/>
            <person name="Ohm R.A."/>
            <person name="Pangilinan J."/>
            <person name="Pereira M.F."/>
            <person name="Perotto S."/>
            <person name="Peter M."/>
            <person name="Pfister S."/>
            <person name="Riley R."/>
            <person name="Sitrit Y."/>
            <person name="Stielow J.B."/>
            <person name="Szollosi G."/>
            <person name="Zifcakova L."/>
            <person name="Stursova M."/>
            <person name="Spatafora J.W."/>
            <person name="Tedersoo L."/>
            <person name="Vaario L.M."/>
            <person name="Yamada A."/>
            <person name="Yan M."/>
            <person name="Wang P."/>
            <person name="Xu J."/>
            <person name="Bruns T."/>
            <person name="Baldrian P."/>
            <person name="Vilgalys R."/>
            <person name="Dunand C."/>
            <person name="Henrissat B."/>
            <person name="Grigoriev I.V."/>
            <person name="Hibbett D."/>
            <person name="Nagy L.G."/>
            <person name="Martin F.M."/>
        </authorList>
    </citation>
    <scope>NUCLEOTIDE SEQUENCE</scope>
    <source>
        <strain evidence="2">Prilba</strain>
    </source>
</reference>
<evidence type="ECO:0000313" key="3">
    <source>
        <dbReference type="Proteomes" id="UP000759537"/>
    </source>
</evidence>
<organism evidence="2 3">
    <name type="scientific">Russula ochroleuca</name>
    <dbReference type="NCBI Taxonomy" id="152965"/>
    <lineage>
        <taxon>Eukaryota</taxon>
        <taxon>Fungi</taxon>
        <taxon>Dikarya</taxon>
        <taxon>Basidiomycota</taxon>
        <taxon>Agaricomycotina</taxon>
        <taxon>Agaricomycetes</taxon>
        <taxon>Russulales</taxon>
        <taxon>Russulaceae</taxon>
        <taxon>Russula</taxon>
    </lineage>
</organism>
<name>A0A9P5TCI9_9AGAM</name>
<feature type="compositionally biased region" description="Polar residues" evidence="1">
    <location>
        <begin position="292"/>
        <end position="311"/>
    </location>
</feature>